<reference evidence="2 3" key="1">
    <citation type="submission" date="2019-06" db="EMBL/GenBank/DDBJ databases">
        <title>Wine fermentation using esterase from Monascus purpureus.</title>
        <authorList>
            <person name="Geng C."/>
            <person name="Zhang Y."/>
        </authorList>
    </citation>
    <scope>NUCLEOTIDE SEQUENCE [LARGE SCALE GENOMIC DNA]</scope>
    <source>
        <strain evidence="2">HQ1</strain>
    </source>
</reference>
<feature type="region of interest" description="Disordered" evidence="1">
    <location>
        <begin position="301"/>
        <end position="331"/>
    </location>
</feature>
<feature type="region of interest" description="Disordered" evidence="1">
    <location>
        <begin position="530"/>
        <end position="555"/>
    </location>
</feature>
<feature type="region of interest" description="Disordered" evidence="1">
    <location>
        <begin position="413"/>
        <end position="513"/>
    </location>
</feature>
<feature type="compositionally biased region" description="Low complexity" evidence="1">
    <location>
        <begin position="134"/>
        <end position="149"/>
    </location>
</feature>
<keyword evidence="3" id="KW-1185">Reference proteome</keyword>
<evidence type="ECO:0000256" key="1">
    <source>
        <dbReference type="SAM" id="MobiDB-lite"/>
    </source>
</evidence>
<dbReference type="AlphaFoldDB" id="A0A507QWT6"/>
<gene>
    <name evidence="2" type="ORF">MPDQ_005153</name>
</gene>
<dbReference type="STRING" id="5098.A0A507QWT6"/>
<protein>
    <submittedName>
        <fullName evidence="2">Uncharacterized protein</fullName>
    </submittedName>
</protein>
<feature type="compositionally biased region" description="Polar residues" evidence="1">
    <location>
        <begin position="501"/>
        <end position="510"/>
    </location>
</feature>
<evidence type="ECO:0000313" key="2">
    <source>
        <dbReference type="EMBL" id="TQB74096.1"/>
    </source>
</evidence>
<comment type="caution">
    <text evidence="2">The sequence shown here is derived from an EMBL/GenBank/DDBJ whole genome shotgun (WGS) entry which is preliminary data.</text>
</comment>
<organism evidence="2 3">
    <name type="scientific">Monascus purpureus</name>
    <name type="common">Red mold</name>
    <name type="synonym">Monascus anka</name>
    <dbReference type="NCBI Taxonomy" id="5098"/>
    <lineage>
        <taxon>Eukaryota</taxon>
        <taxon>Fungi</taxon>
        <taxon>Dikarya</taxon>
        <taxon>Ascomycota</taxon>
        <taxon>Pezizomycotina</taxon>
        <taxon>Eurotiomycetes</taxon>
        <taxon>Eurotiomycetidae</taxon>
        <taxon>Eurotiales</taxon>
        <taxon>Aspergillaceae</taxon>
        <taxon>Monascus</taxon>
    </lineage>
</organism>
<accession>A0A507QWT6</accession>
<feature type="compositionally biased region" description="Low complexity" evidence="1">
    <location>
        <begin position="311"/>
        <end position="324"/>
    </location>
</feature>
<dbReference type="Proteomes" id="UP000319663">
    <property type="component" value="Unassembled WGS sequence"/>
</dbReference>
<name>A0A507QWT6_MONPU</name>
<feature type="region of interest" description="Disordered" evidence="1">
    <location>
        <begin position="96"/>
        <end position="151"/>
    </location>
</feature>
<evidence type="ECO:0000313" key="3">
    <source>
        <dbReference type="Proteomes" id="UP000319663"/>
    </source>
</evidence>
<dbReference type="EMBL" id="VIFY01000035">
    <property type="protein sequence ID" value="TQB74096.1"/>
    <property type="molecule type" value="Genomic_DNA"/>
</dbReference>
<sequence length="580" mass="63391">MCYIPRESSLISRPEATLTLRTDSRANKMVLQRLGHSFKNSHMDSGNVNGERGVFSDQPLPSSPLTGRCGEHPLIVSPKRHGQDLQTWRKGPCYLRQEQDPVSPPEQSSGPHDSVHTGVSDPNIDVSPLPGGVLESLSESPSSPLSKPSWGTSKKAIITLESIYLREQDACNRLQKRSSSPSSPQLQRNTMAHSEAWTERFPNFNFHSMEERLPLSSASCDAAVKQENMPTSDPMQLRLFAYSQSTDGLRGDPAGVVPHCDSDAFNQTPIVSIPQLPTRYHTGEQRQMYLDHRSLSAFSATDPPSANDFFPSPHSSDLGSSPSWHPDETLSTSSLPFTSNLHSHDAVAWWSSVPSRFAQVQAPFQPAVLSPAPQRPVQYLSSQNEALEERSIMQFGSFDMSTAVDSLIPSPSLLPTTTAATEQQRQQSPSYYSPQSAHERFPGSPYFSPSQAHHGAHSPAMSTPPRSASIPRTVGTTHRRNRSRKLSMQSCGGPRPAKITGNEQPASPNSPGRALTISFVNFTPEDSHKILSGVAPSGSSKTKARREQEARERRRRLGEAALKAVKQAGGDIRALEAALC</sequence>
<proteinExistence type="predicted"/>
<feature type="compositionally biased region" description="Low complexity" evidence="1">
    <location>
        <begin position="416"/>
        <end position="436"/>
    </location>
</feature>